<evidence type="ECO:0000313" key="2">
    <source>
        <dbReference type="EMBL" id="PIA14644.1"/>
    </source>
</evidence>
<evidence type="ECO:0000313" key="3">
    <source>
        <dbReference type="Proteomes" id="UP000242474"/>
    </source>
</evidence>
<sequence>MATSLASQLYRMRNVDRSLSTQRAQKTRASFLFDGRQAADMDNQTVFDIGQDGLRELQQINVRFSAYATTLFSAAVKDLDRVQQTRDENQKLDESIRGFLFLLAPHFLTRPAGKALEWLVRRFRIHEFNTRDMLAALFPYHETKAFLALLTIMTFESGDMSVFGFLAQQRKARRVVDRATLLAQCQRDRRLAAFIFDAETTACELGAGYAGQHAFYAAVASQFVGGLTAVGDSELQFVLPYV</sequence>
<dbReference type="EMBL" id="KZ303514">
    <property type="protein sequence ID" value="PIA14644.1"/>
    <property type="molecule type" value="Genomic_DNA"/>
</dbReference>
<feature type="non-terminal residue" evidence="2">
    <location>
        <position position="242"/>
    </location>
</feature>
<dbReference type="GO" id="GO:0000462">
    <property type="term" value="P:maturation of SSU-rRNA from tricistronic rRNA transcript (SSU-rRNA, 5.8S rRNA, LSU-rRNA)"/>
    <property type="evidence" value="ECO:0007669"/>
    <property type="project" value="TreeGrafter"/>
</dbReference>
<proteinExistence type="inferred from homology"/>
<protein>
    <recommendedName>
        <fullName evidence="1">U3 small nucleolar RNA-associated protein 10</fullName>
    </recommendedName>
</protein>
<reference evidence="2 3" key="1">
    <citation type="journal article" date="2015" name="Genome Biol. Evol.">
        <title>Phylogenomic analyses indicate that early fungi evolved digesting cell walls of algal ancestors of land plants.</title>
        <authorList>
            <person name="Chang Y."/>
            <person name="Wang S."/>
            <person name="Sekimoto S."/>
            <person name="Aerts A.L."/>
            <person name="Choi C."/>
            <person name="Clum A."/>
            <person name="LaButti K.M."/>
            <person name="Lindquist E.A."/>
            <person name="Yee Ngan C."/>
            <person name="Ohm R.A."/>
            <person name="Salamov A.A."/>
            <person name="Grigoriev I.V."/>
            <person name="Spatafora J.W."/>
            <person name="Berbee M.L."/>
        </authorList>
    </citation>
    <scope>NUCLEOTIDE SEQUENCE [LARGE SCALE GENOMIC DNA]</scope>
    <source>
        <strain evidence="2 3">NRRL 1564</strain>
    </source>
</reference>
<dbReference type="AlphaFoldDB" id="A0A2G5B6M5"/>
<dbReference type="PANTHER" id="PTHR13457">
    <property type="entry name" value="BAP28"/>
    <property type="match status" value="1"/>
</dbReference>
<dbReference type="GO" id="GO:0034455">
    <property type="term" value="C:t-UTP complex"/>
    <property type="evidence" value="ECO:0007669"/>
    <property type="project" value="TreeGrafter"/>
</dbReference>
<dbReference type="GO" id="GO:0032040">
    <property type="term" value="C:small-subunit processome"/>
    <property type="evidence" value="ECO:0007669"/>
    <property type="project" value="TreeGrafter"/>
</dbReference>
<comment type="subcellular location">
    <subcellularLocation>
        <location evidence="1">Nucleus</location>
        <location evidence="1">Nucleolus</location>
    </subcellularLocation>
</comment>
<dbReference type="Proteomes" id="UP000242474">
    <property type="component" value="Unassembled WGS sequence"/>
</dbReference>
<evidence type="ECO:0000256" key="1">
    <source>
        <dbReference type="RuleBase" id="RU367065"/>
    </source>
</evidence>
<comment type="subunit">
    <text evidence="1">Component of the ribosomal small subunit (SSU) processome.</text>
</comment>
<accession>A0A2G5B6M5</accession>
<keyword evidence="1" id="KW-0690">Ribosome biogenesis</keyword>
<dbReference type="STRING" id="763665.A0A2G5B6M5"/>
<gene>
    <name evidence="2" type="ORF">COEREDRAFT_46446</name>
</gene>
<organism evidence="2 3">
    <name type="scientific">Coemansia reversa (strain ATCC 12441 / NRRL 1564)</name>
    <dbReference type="NCBI Taxonomy" id="763665"/>
    <lineage>
        <taxon>Eukaryota</taxon>
        <taxon>Fungi</taxon>
        <taxon>Fungi incertae sedis</taxon>
        <taxon>Zoopagomycota</taxon>
        <taxon>Kickxellomycotina</taxon>
        <taxon>Kickxellomycetes</taxon>
        <taxon>Kickxellales</taxon>
        <taxon>Kickxellaceae</taxon>
        <taxon>Coemansia</taxon>
    </lineage>
</organism>
<keyword evidence="1" id="KW-0539">Nucleus</keyword>
<comment type="similarity">
    <text evidence="1">Belongs to the HEATR1/UTP10 family.</text>
</comment>
<dbReference type="PANTHER" id="PTHR13457:SF1">
    <property type="entry name" value="HEAT REPEAT-CONTAINING PROTEIN 1"/>
    <property type="match status" value="1"/>
</dbReference>
<keyword evidence="1" id="KW-0687">Ribonucleoprotein</keyword>
<keyword evidence="3" id="KW-1185">Reference proteome</keyword>
<dbReference type="GO" id="GO:0045943">
    <property type="term" value="P:positive regulation of transcription by RNA polymerase I"/>
    <property type="evidence" value="ECO:0007669"/>
    <property type="project" value="TreeGrafter"/>
</dbReference>
<name>A0A2G5B6M5_COERN</name>
<comment type="function">
    <text evidence="1">Involved in nucleolar processing of pre-18S ribosomal RNA.</text>
</comment>
<dbReference type="GO" id="GO:0030515">
    <property type="term" value="F:snoRNA binding"/>
    <property type="evidence" value="ECO:0007669"/>
    <property type="project" value="TreeGrafter"/>
</dbReference>
<dbReference type="GO" id="GO:0030686">
    <property type="term" value="C:90S preribosome"/>
    <property type="evidence" value="ECO:0007669"/>
    <property type="project" value="TreeGrafter"/>
</dbReference>
<dbReference type="OrthoDB" id="31183at2759"/>
<keyword evidence="1" id="KW-0698">rRNA processing</keyword>
<dbReference type="InterPro" id="IPR040191">
    <property type="entry name" value="UTP10"/>
</dbReference>